<reference evidence="2" key="1">
    <citation type="journal article" date="2014" name="Proc. Natl. Acad. Sci. U.S.A.">
        <title>Extensive sampling of basidiomycete genomes demonstrates inadequacy of the white-rot/brown-rot paradigm for wood decay fungi.</title>
        <authorList>
            <person name="Riley R."/>
            <person name="Salamov A.A."/>
            <person name="Brown D.W."/>
            <person name="Nagy L.G."/>
            <person name="Floudas D."/>
            <person name="Held B.W."/>
            <person name="Levasseur A."/>
            <person name="Lombard V."/>
            <person name="Morin E."/>
            <person name="Otillar R."/>
            <person name="Lindquist E.A."/>
            <person name="Sun H."/>
            <person name="LaButti K.M."/>
            <person name="Schmutz J."/>
            <person name="Jabbour D."/>
            <person name="Luo H."/>
            <person name="Baker S.E."/>
            <person name="Pisabarro A.G."/>
            <person name="Walton J.D."/>
            <person name="Blanchette R.A."/>
            <person name="Henrissat B."/>
            <person name="Martin F."/>
            <person name="Cullen D."/>
            <person name="Hibbett D.S."/>
            <person name="Grigoriev I.V."/>
        </authorList>
    </citation>
    <scope>NUCLEOTIDE SEQUENCE [LARGE SCALE GENOMIC DNA]</scope>
    <source>
        <strain evidence="2">CBS 339.88</strain>
    </source>
</reference>
<evidence type="ECO:0000313" key="1">
    <source>
        <dbReference type="EMBL" id="KDR73971.1"/>
    </source>
</evidence>
<evidence type="ECO:0008006" key="3">
    <source>
        <dbReference type="Google" id="ProtNLM"/>
    </source>
</evidence>
<protein>
    <recommendedName>
        <fullName evidence="3">F-box domain-containing protein</fullName>
    </recommendedName>
</protein>
<proteinExistence type="predicted"/>
<dbReference type="OrthoDB" id="2745898at2759"/>
<sequence length="399" mass="44535">MPLDIPPEMIPSGSPLPLELVEQIFTELNSDDWSSLKACSLLSHTFLSLARKYLFRDVTIALEPDRPSNEEQTNDEEKSSARQFLSFLASNPDVGSCIYSMRLHHPSNLVGAPASGWSTASRELASILPRLTRLHHLIVQSSFLSDWTMFQDSLRQVIIRFHHIPTLHHLELHHLGTTREELLTAKRIRRLTLVGLYAKPETPMPTSDLNPKAAIEDPVPQTEILLLRDLSITLKGPETGALMFSVARGAAATLKSLKWLSSPYIESQDTCIEKIDLQVLPSLCFFAVCVPLDGPSISGLAGLFQGVGEKSKLEGIEIVCDYQNLPQEESVSSWNWGSLDEALTGAPYTTLQEVKITVKKIIFPKHRPSRDHEIHSHEALSLFRNWLPTALARGLFLDI</sequence>
<organism evidence="1 2">
    <name type="scientific">Galerina marginata (strain CBS 339.88)</name>
    <dbReference type="NCBI Taxonomy" id="685588"/>
    <lineage>
        <taxon>Eukaryota</taxon>
        <taxon>Fungi</taxon>
        <taxon>Dikarya</taxon>
        <taxon>Basidiomycota</taxon>
        <taxon>Agaricomycotina</taxon>
        <taxon>Agaricomycetes</taxon>
        <taxon>Agaricomycetidae</taxon>
        <taxon>Agaricales</taxon>
        <taxon>Agaricineae</taxon>
        <taxon>Strophariaceae</taxon>
        <taxon>Galerina</taxon>
    </lineage>
</organism>
<gene>
    <name evidence="1" type="ORF">GALMADRAFT_227693</name>
</gene>
<dbReference type="AlphaFoldDB" id="A0A067SSY1"/>
<evidence type="ECO:0000313" key="2">
    <source>
        <dbReference type="Proteomes" id="UP000027222"/>
    </source>
</evidence>
<accession>A0A067SSY1</accession>
<keyword evidence="2" id="KW-1185">Reference proteome</keyword>
<name>A0A067SSY1_GALM3</name>
<dbReference type="Proteomes" id="UP000027222">
    <property type="component" value="Unassembled WGS sequence"/>
</dbReference>
<dbReference type="EMBL" id="KL142384">
    <property type="protein sequence ID" value="KDR73971.1"/>
    <property type="molecule type" value="Genomic_DNA"/>
</dbReference>
<dbReference type="HOGENOM" id="CLU_678009_0_0_1"/>